<reference evidence="5" key="1">
    <citation type="submission" date="2012-12" db="EMBL/GenBank/DDBJ databases">
        <authorList>
            <person name="Hellsten U."/>
            <person name="Grimwood J."/>
            <person name="Chapman J.A."/>
            <person name="Shapiro H."/>
            <person name="Aerts A."/>
            <person name="Otillar R.P."/>
            <person name="Terry A.Y."/>
            <person name="Boore J.L."/>
            <person name="Simakov O."/>
            <person name="Marletaz F."/>
            <person name="Cho S.-J."/>
            <person name="Edsinger-Gonzales E."/>
            <person name="Havlak P."/>
            <person name="Kuo D.-H."/>
            <person name="Larsson T."/>
            <person name="Lv J."/>
            <person name="Arendt D."/>
            <person name="Savage R."/>
            <person name="Osoegawa K."/>
            <person name="de Jong P."/>
            <person name="Lindberg D.R."/>
            <person name="Seaver E.C."/>
            <person name="Weisblat D.A."/>
            <person name="Putnam N.H."/>
            <person name="Grigoriev I.V."/>
            <person name="Rokhsar D.S."/>
        </authorList>
    </citation>
    <scope>NUCLEOTIDE SEQUENCE</scope>
</reference>
<dbReference type="EMBL" id="AMQM01003696">
    <property type="status" value="NOT_ANNOTATED_CDS"/>
    <property type="molecule type" value="Genomic_DNA"/>
</dbReference>
<dbReference type="GeneID" id="20211856"/>
<accession>T1FSQ9</accession>
<feature type="transmembrane region" description="Helical" evidence="2">
    <location>
        <begin position="56"/>
        <end position="78"/>
    </location>
</feature>
<feature type="compositionally biased region" description="Polar residues" evidence="1">
    <location>
        <begin position="253"/>
        <end position="275"/>
    </location>
</feature>
<evidence type="ECO:0000313" key="4">
    <source>
        <dbReference type="EnsemblMetazoa" id="HelroP191212"/>
    </source>
</evidence>
<feature type="region of interest" description="Disordered" evidence="1">
    <location>
        <begin position="253"/>
        <end position="284"/>
    </location>
</feature>
<dbReference type="CTD" id="20211856"/>
<dbReference type="KEGG" id="hro:HELRODRAFT_191212"/>
<keyword evidence="2" id="KW-1133">Transmembrane helix</keyword>
<organism evidence="4 5">
    <name type="scientific">Helobdella robusta</name>
    <name type="common">Californian leech</name>
    <dbReference type="NCBI Taxonomy" id="6412"/>
    <lineage>
        <taxon>Eukaryota</taxon>
        <taxon>Metazoa</taxon>
        <taxon>Spiralia</taxon>
        <taxon>Lophotrochozoa</taxon>
        <taxon>Annelida</taxon>
        <taxon>Clitellata</taxon>
        <taxon>Hirudinea</taxon>
        <taxon>Rhynchobdellida</taxon>
        <taxon>Glossiphoniidae</taxon>
        <taxon>Helobdella</taxon>
    </lineage>
</organism>
<dbReference type="AlphaFoldDB" id="T1FSQ9"/>
<keyword evidence="2" id="KW-0812">Transmembrane</keyword>
<keyword evidence="5" id="KW-1185">Reference proteome</keyword>
<reference evidence="4" key="3">
    <citation type="submission" date="2015-06" db="UniProtKB">
        <authorList>
            <consortium name="EnsemblMetazoa"/>
        </authorList>
    </citation>
    <scope>IDENTIFICATION</scope>
</reference>
<evidence type="ECO:0000313" key="3">
    <source>
        <dbReference type="EMBL" id="ESO06843.1"/>
    </source>
</evidence>
<dbReference type="Proteomes" id="UP000015101">
    <property type="component" value="Unassembled WGS sequence"/>
</dbReference>
<evidence type="ECO:0000313" key="5">
    <source>
        <dbReference type="Proteomes" id="UP000015101"/>
    </source>
</evidence>
<gene>
    <name evidence="4" type="primary">20211856</name>
    <name evidence="3" type="ORF">HELRODRAFT_191212</name>
</gene>
<evidence type="ECO:0000256" key="1">
    <source>
        <dbReference type="SAM" id="MobiDB-lite"/>
    </source>
</evidence>
<sequence>MTVIVEQLFDKDAQSYEISFIQLDPTKLESHTADVASNRDTPASSKSCCRVSRKKLFVIITLVTFIIAATLFAIGAFFKFNAEQILLNKDDITVEAAGSADVAMTCFEYKVINTGNERRLLSDLESRREVFEERRVGTKENIVKYDIVERTTGHRVIVLLDANRGLHIYKMNNQSNSICIVLPIVTTELNNDQLPSLQTSKYDDLEPDRDAEKTIIISKVPIKDTAVLGRSGQDLCSPGKAYWSVISDIKKNASSQQNDSNDQPPSRTTNNQTDTHPTHVRRKRDSEGTPYYACLWDYTRCYFFVFPDDFFQTKYYTCDITCGIFYY</sequence>
<protein>
    <submittedName>
        <fullName evidence="3 4">Uncharacterized protein</fullName>
    </submittedName>
</protein>
<reference evidence="3 5" key="2">
    <citation type="journal article" date="2013" name="Nature">
        <title>Insights into bilaterian evolution from three spiralian genomes.</title>
        <authorList>
            <person name="Simakov O."/>
            <person name="Marletaz F."/>
            <person name="Cho S.J."/>
            <person name="Edsinger-Gonzales E."/>
            <person name="Havlak P."/>
            <person name="Hellsten U."/>
            <person name="Kuo D.H."/>
            <person name="Larsson T."/>
            <person name="Lv J."/>
            <person name="Arendt D."/>
            <person name="Savage R."/>
            <person name="Osoegawa K."/>
            <person name="de Jong P."/>
            <person name="Grimwood J."/>
            <person name="Chapman J.A."/>
            <person name="Shapiro H."/>
            <person name="Aerts A."/>
            <person name="Otillar R.P."/>
            <person name="Terry A.Y."/>
            <person name="Boore J.L."/>
            <person name="Grigoriev I.V."/>
            <person name="Lindberg D.R."/>
            <person name="Seaver E.C."/>
            <person name="Weisblat D.A."/>
            <person name="Putnam N.H."/>
            <person name="Rokhsar D.S."/>
        </authorList>
    </citation>
    <scope>NUCLEOTIDE SEQUENCE</scope>
</reference>
<name>T1FSQ9_HELRO</name>
<dbReference type="RefSeq" id="XP_009014939.1">
    <property type="nucleotide sequence ID" value="XM_009016691.1"/>
</dbReference>
<dbReference type="EnsemblMetazoa" id="HelroT191212">
    <property type="protein sequence ID" value="HelroP191212"/>
    <property type="gene ID" value="HelroG191212"/>
</dbReference>
<dbReference type="InParanoid" id="T1FSQ9"/>
<keyword evidence="2" id="KW-0472">Membrane</keyword>
<evidence type="ECO:0000256" key="2">
    <source>
        <dbReference type="SAM" id="Phobius"/>
    </source>
</evidence>
<dbReference type="HOGENOM" id="CLU_850659_0_0_1"/>
<dbReference type="EMBL" id="KB096275">
    <property type="protein sequence ID" value="ESO06843.1"/>
    <property type="molecule type" value="Genomic_DNA"/>
</dbReference>
<proteinExistence type="predicted"/>